<dbReference type="Gene3D" id="3.30.565.10">
    <property type="entry name" value="Histidine kinase-like ATPase, C-terminal domain"/>
    <property type="match status" value="1"/>
</dbReference>
<keyword evidence="4" id="KW-0812">Transmembrane</keyword>
<dbReference type="Gene3D" id="1.10.287.130">
    <property type="match status" value="1"/>
</dbReference>
<feature type="transmembrane region" description="Helical" evidence="4">
    <location>
        <begin position="204"/>
        <end position="225"/>
    </location>
</feature>
<dbReference type="InterPro" id="IPR003661">
    <property type="entry name" value="HisK_dim/P_dom"/>
</dbReference>
<evidence type="ECO:0000256" key="4">
    <source>
        <dbReference type="SAM" id="Phobius"/>
    </source>
</evidence>
<dbReference type="InterPro" id="IPR005467">
    <property type="entry name" value="His_kinase_dom"/>
</dbReference>
<dbReference type="PANTHER" id="PTHR43547:SF2">
    <property type="entry name" value="HYBRID SIGNAL TRANSDUCTION HISTIDINE KINASE C"/>
    <property type="match status" value="1"/>
</dbReference>
<organism evidence="6 7">
    <name type="scientific">Orrella daihaiensis</name>
    <dbReference type="NCBI Taxonomy" id="2782176"/>
    <lineage>
        <taxon>Bacteria</taxon>
        <taxon>Pseudomonadati</taxon>
        <taxon>Pseudomonadota</taxon>
        <taxon>Betaproteobacteria</taxon>
        <taxon>Burkholderiales</taxon>
        <taxon>Alcaligenaceae</taxon>
        <taxon>Orrella</taxon>
    </lineage>
</organism>
<keyword evidence="4" id="KW-0472">Membrane</keyword>
<protein>
    <recommendedName>
        <fullName evidence="2">histidine kinase</fullName>
        <ecNumber evidence="2">2.7.13.3</ecNumber>
    </recommendedName>
</protein>
<dbReference type="CDD" id="cd00082">
    <property type="entry name" value="HisKA"/>
    <property type="match status" value="1"/>
</dbReference>
<feature type="transmembrane region" description="Helical" evidence="4">
    <location>
        <begin position="171"/>
        <end position="192"/>
    </location>
</feature>
<keyword evidence="4" id="KW-1133">Transmembrane helix</keyword>
<dbReference type="SUPFAM" id="SSF47384">
    <property type="entry name" value="Homodimeric domain of signal transducing histidine kinase"/>
    <property type="match status" value="1"/>
</dbReference>
<dbReference type="EC" id="2.7.13.3" evidence="2"/>
<dbReference type="InterPro" id="IPR011623">
    <property type="entry name" value="7TMR_DISM_rcpt_extracell_dom1"/>
</dbReference>
<dbReference type="EMBL" id="CP063982">
    <property type="protein sequence ID" value="UOD50384.1"/>
    <property type="molecule type" value="Genomic_DNA"/>
</dbReference>
<keyword evidence="7" id="KW-1185">Reference proteome</keyword>
<feature type="transmembrane region" description="Helical" evidence="4">
    <location>
        <begin position="237"/>
        <end position="256"/>
    </location>
</feature>
<feature type="domain" description="Histidine kinase" evidence="5">
    <location>
        <begin position="382"/>
        <end position="595"/>
    </location>
</feature>
<dbReference type="Pfam" id="PF02518">
    <property type="entry name" value="HATPase_c"/>
    <property type="match status" value="1"/>
</dbReference>
<dbReference type="SMART" id="SM00388">
    <property type="entry name" value="HisKA"/>
    <property type="match status" value="1"/>
</dbReference>
<gene>
    <name evidence="6" type="ORF">DHf2319_00050</name>
</gene>
<dbReference type="InterPro" id="IPR036097">
    <property type="entry name" value="HisK_dim/P_sf"/>
</dbReference>
<dbReference type="InterPro" id="IPR036890">
    <property type="entry name" value="HATPase_C_sf"/>
</dbReference>
<evidence type="ECO:0000313" key="6">
    <source>
        <dbReference type="EMBL" id="UOD50384.1"/>
    </source>
</evidence>
<evidence type="ECO:0000259" key="5">
    <source>
        <dbReference type="PROSITE" id="PS50109"/>
    </source>
</evidence>
<dbReference type="Pfam" id="PF00512">
    <property type="entry name" value="HisKA"/>
    <property type="match status" value="1"/>
</dbReference>
<dbReference type="SUPFAM" id="SSF55874">
    <property type="entry name" value="ATPase domain of HSP90 chaperone/DNA topoisomerase II/histidine kinase"/>
    <property type="match status" value="1"/>
</dbReference>
<reference evidence="6 7" key="1">
    <citation type="submission" date="2020-11" db="EMBL/GenBank/DDBJ databases">
        <title>Algicoccus daihaiensis sp.nov., isolated from Daihai Lake in Inner Mongolia.</title>
        <authorList>
            <person name="Kai J."/>
        </authorList>
    </citation>
    <scope>NUCLEOTIDE SEQUENCE [LARGE SCALE GENOMIC DNA]</scope>
    <source>
        <strain evidence="7">f23</strain>
    </source>
</reference>
<evidence type="ECO:0000256" key="3">
    <source>
        <dbReference type="ARBA" id="ARBA00022553"/>
    </source>
</evidence>
<sequence length="598" mass="67234">MLVQYCLDGQDIETLKEAAACQYGNYGDLSLKMRYASTRWAKVTAQTVDRPGLLTIHVAPHLLQEVEIYDGQTGAGLAGPIGTQYPYSSEHGLLAGYTFAFDLDTAGQHTFYVRMVTYGLPYSFVEASLDPVTAQEQNQQIGLGIHLGVLGLLTLISTTVYIATRSRIMGVFALNILSLLLSILLGSGLMYVYLWPNSPGFNEWLFTTLFYLKPALWVLLAQTFLLPYQTPNWYRPACNIAYVVVLLMLGLSWLGHKEISNWLMLVFGVTLIPLMQLVAIRETSDIRALYRRILMLGYGLGALVMWIGLLITLYPSDNPRLPIQLSRLVDYVNPIVLLALVMFHYRETVTQLAVAEEENLTMRLGLEFEQRLREERKLMIDMLTHELKNPLASISMAMGSLSNAFKDSDSPVKRRLKNIDQSVRSMDLVLERCNLMNQLDHSALPFSPETVNLRNVMSNIIERFAEGDRVSLHFSGSDTFATDPQFFQMMVSNLIENALKYSAPNSEIKVSMTQSATNETSRLVIEVKNQIGSHGFPDKAQVFARFYRHPSARDKAGSGVGLYLVKALTKLLNGRITYEHDTEHVVFRIELPETTSDA</sequence>
<name>A0ABY4AJB9_9BURK</name>
<evidence type="ECO:0000313" key="7">
    <source>
        <dbReference type="Proteomes" id="UP000831607"/>
    </source>
</evidence>
<comment type="catalytic activity">
    <reaction evidence="1">
        <text>ATP + protein L-histidine = ADP + protein N-phospho-L-histidine.</text>
        <dbReference type="EC" id="2.7.13.3"/>
    </reaction>
</comment>
<dbReference type="PANTHER" id="PTHR43547">
    <property type="entry name" value="TWO-COMPONENT HISTIDINE KINASE"/>
    <property type="match status" value="1"/>
</dbReference>
<proteinExistence type="predicted"/>
<accession>A0ABY4AJB9</accession>
<feature type="transmembrane region" description="Helical" evidence="4">
    <location>
        <begin position="143"/>
        <end position="164"/>
    </location>
</feature>
<dbReference type="PROSITE" id="PS50109">
    <property type="entry name" value="HIS_KIN"/>
    <property type="match status" value="1"/>
</dbReference>
<feature type="transmembrane region" description="Helical" evidence="4">
    <location>
        <begin position="262"/>
        <end position="281"/>
    </location>
</feature>
<evidence type="ECO:0000256" key="1">
    <source>
        <dbReference type="ARBA" id="ARBA00000085"/>
    </source>
</evidence>
<dbReference type="RefSeq" id="WP_243478788.1">
    <property type="nucleotide sequence ID" value="NZ_CP063982.1"/>
</dbReference>
<dbReference type="SMART" id="SM00387">
    <property type="entry name" value="HATPase_c"/>
    <property type="match status" value="1"/>
</dbReference>
<dbReference type="InterPro" id="IPR003594">
    <property type="entry name" value="HATPase_dom"/>
</dbReference>
<keyword evidence="3" id="KW-0597">Phosphoprotein</keyword>
<evidence type="ECO:0000256" key="2">
    <source>
        <dbReference type="ARBA" id="ARBA00012438"/>
    </source>
</evidence>
<dbReference type="Pfam" id="PF07695">
    <property type="entry name" value="7TMR-DISM_7TM"/>
    <property type="match status" value="1"/>
</dbReference>
<feature type="transmembrane region" description="Helical" evidence="4">
    <location>
        <begin position="293"/>
        <end position="316"/>
    </location>
</feature>
<dbReference type="Proteomes" id="UP000831607">
    <property type="component" value="Chromosome"/>
</dbReference>